<accession>A0ACA9QZV0</accession>
<comment type="caution">
    <text evidence="1">The sequence shown here is derived from an EMBL/GenBank/DDBJ whole genome shotgun (WGS) entry which is preliminary data.</text>
</comment>
<reference evidence="1" key="1">
    <citation type="submission" date="2021-06" db="EMBL/GenBank/DDBJ databases">
        <authorList>
            <person name="Kallberg Y."/>
            <person name="Tangrot J."/>
            <person name="Rosling A."/>
        </authorList>
    </citation>
    <scope>NUCLEOTIDE SEQUENCE</scope>
    <source>
        <strain evidence="1">CL356</strain>
    </source>
</reference>
<feature type="non-terminal residue" evidence="1">
    <location>
        <position position="1"/>
    </location>
</feature>
<evidence type="ECO:0000313" key="2">
    <source>
        <dbReference type="Proteomes" id="UP000789525"/>
    </source>
</evidence>
<organism evidence="1 2">
    <name type="scientific">Acaulospora colombiana</name>
    <dbReference type="NCBI Taxonomy" id="27376"/>
    <lineage>
        <taxon>Eukaryota</taxon>
        <taxon>Fungi</taxon>
        <taxon>Fungi incertae sedis</taxon>
        <taxon>Mucoromycota</taxon>
        <taxon>Glomeromycotina</taxon>
        <taxon>Glomeromycetes</taxon>
        <taxon>Diversisporales</taxon>
        <taxon>Acaulosporaceae</taxon>
        <taxon>Acaulospora</taxon>
    </lineage>
</organism>
<evidence type="ECO:0000313" key="1">
    <source>
        <dbReference type="EMBL" id="CAG8770669.1"/>
    </source>
</evidence>
<proteinExistence type="predicted"/>
<dbReference type="EMBL" id="CAJVPT010064681">
    <property type="protein sequence ID" value="CAG8770669.1"/>
    <property type="molecule type" value="Genomic_DNA"/>
</dbReference>
<name>A0ACA9QZV0_9GLOM</name>
<sequence>ADFSVFDADGELSATKTTFFKNTFIVTGQWDGWNIILLPSSTLRLCLRCDGVVANSFFSNSLRSLSVCQPHRRNTVSDDFLPLDVDLNHWPSLQRISLYGRAVVWSKFSLVFLGYVGIFREDTKLRRNGLFTSFIKDLACYPDSYPSLEEIGL</sequence>
<gene>
    <name evidence="1" type="ORF">ACOLOM_LOCUS13764</name>
</gene>
<protein>
    <submittedName>
        <fullName evidence="1">13366_t:CDS:1</fullName>
    </submittedName>
</protein>
<feature type="non-terminal residue" evidence="1">
    <location>
        <position position="153"/>
    </location>
</feature>
<dbReference type="Proteomes" id="UP000789525">
    <property type="component" value="Unassembled WGS sequence"/>
</dbReference>
<keyword evidence="2" id="KW-1185">Reference proteome</keyword>